<keyword evidence="2 5" id="KW-0227">DNA damage</keyword>
<proteinExistence type="inferred from homology"/>
<dbReference type="SUPFAM" id="SSF50486">
    <property type="entry name" value="FMT C-terminal domain-like"/>
    <property type="match status" value="1"/>
</dbReference>
<dbReference type="PANTHER" id="PTHR10429">
    <property type="entry name" value="DNA-3-METHYLADENINE GLYCOSYLASE"/>
    <property type="match status" value="1"/>
</dbReference>
<dbReference type="HAMAP" id="MF_00527">
    <property type="entry name" value="3MGH"/>
    <property type="match status" value="1"/>
</dbReference>
<evidence type="ECO:0000256" key="3">
    <source>
        <dbReference type="ARBA" id="ARBA00022801"/>
    </source>
</evidence>
<dbReference type="Gene3D" id="3.10.300.10">
    <property type="entry name" value="Methylpurine-DNA glycosylase (MPG)"/>
    <property type="match status" value="2"/>
</dbReference>
<dbReference type="OrthoDB" id="9794313at2"/>
<keyword evidence="7" id="KW-1185">Reference proteome</keyword>
<keyword evidence="4 5" id="KW-0234">DNA repair</keyword>
<dbReference type="InterPro" id="IPR003180">
    <property type="entry name" value="MPG"/>
</dbReference>
<gene>
    <name evidence="6" type="ORF">GQ61_06220</name>
</gene>
<dbReference type="CDD" id="cd00540">
    <property type="entry name" value="AAG"/>
    <property type="match status" value="1"/>
</dbReference>
<dbReference type="PANTHER" id="PTHR10429:SF0">
    <property type="entry name" value="DNA-3-METHYLADENINE GLYCOSYLASE"/>
    <property type="match status" value="1"/>
</dbReference>
<sequence>MKRLERDFFEQSTLDVAQQLIGKSMMFENVQGVITETEAYVGQDDPACHAARGLTPRNAVMFGPAGHSYVYFIYGMYFCLNFVTEKEGFPAAVLIRGVFIKSPFEKHLNGPGKLCRDFGITKEHNGIDLTLSPQLYVLRESQPLPYITTPRIGIRVGTDKLWRFVADPRQI</sequence>
<dbReference type="Pfam" id="PF02245">
    <property type="entry name" value="Pur_DNA_glyco"/>
    <property type="match status" value="1"/>
</dbReference>
<dbReference type="NCBIfam" id="NF002004">
    <property type="entry name" value="PRK00802.1-4"/>
    <property type="match status" value="1"/>
</dbReference>
<comment type="similarity">
    <text evidence="1 5">Belongs to the DNA glycosylase MPG family.</text>
</comment>
<evidence type="ECO:0000256" key="1">
    <source>
        <dbReference type="ARBA" id="ARBA00009232"/>
    </source>
</evidence>
<evidence type="ECO:0000313" key="7">
    <source>
        <dbReference type="Proteomes" id="UP000237351"/>
    </source>
</evidence>
<dbReference type="Proteomes" id="UP000237351">
    <property type="component" value="Chromosome"/>
</dbReference>
<dbReference type="NCBIfam" id="TIGR00567">
    <property type="entry name" value="3mg"/>
    <property type="match status" value="1"/>
</dbReference>
<name>A0A1W6N504_9PROT</name>
<protein>
    <recommendedName>
        <fullName evidence="5">Putative 3-methyladenine DNA glycosylase</fullName>
        <ecNumber evidence="5">3.2.2.-</ecNumber>
    </recommendedName>
</protein>
<dbReference type="GO" id="GO:0003905">
    <property type="term" value="F:alkylbase DNA N-glycosylase activity"/>
    <property type="evidence" value="ECO:0007669"/>
    <property type="project" value="InterPro"/>
</dbReference>
<dbReference type="InterPro" id="IPR011034">
    <property type="entry name" value="Formyl_transferase-like_C_sf"/>
</dbReference>
<dbReference type="AlphaFoldDB" id="A0A1W6N504"/>
<evidence type="ECO:0000256" key="2">
    <source>
        <dbReference type="ARBA" id="ARBA00022763"/>
    </source>
</evidence>
<dbReference type="KEGG" id="naf:GQ61_06220"/>
<keyword evidence="3 5" id="KW-0378">Hydrolase</keyword>
<dbReference type="GO" id="GO:0006284">
    <property type="term" value="P:base-excision repair"/>
    <property type="evidence" value="ECO:0007669"/>
    <property type="project" value="InterPro"/>
</dbReference>
<accession>A0A1W6N504</accession>
<dbReference type="RefSeq" id="WP_085784457.1">
    <property type="nucleotide sequence ID" value="NZ_CP008743.1"/>
</dbReference>
<dbReference type="GO" id="GO:0003677">
    <property type="term" value="F:DNA binding"/>
    <property type="evidence" value="ECO:0007669"/>
    <property type="project" value="InterPro"/>
</dbReference>
<organism evidence="6 7">
    <name type="scientific">Candidatus Nucleicultrix amoebiphila FS5</name>
    <dbReference type="NCBI Taxonomy" id="1414854"/>
    <lineage>
        <taxon>Bacteria</taxon>
        <taxon>Pseudomonadati</taxon>
        <taxon>Pseudomonadota</taxon>
        <taxon>Alphaproteobacteria</taxon>
        <taxon>Holosporales</taxon>
        <taxon>Candidatus Nucleicultricaceae</taxon>
        <taxon>Candidatus Nucleicultrix</taxon>
    </lineage>
</organism>
<dbReference type="InterPro" id="IPR036995">
    <property type="entry name" value="MPG_sf"/>
</dbReference>
<evidence type="ECO:0000256" key="5">
    <source>
        <dbReference type="HAMAP-Rule" id="MF_00527"/>
    </source>
</evidence>
<evidence type="ECO:0000313" key="6">
    <source>
        <dbReference type="EMBL" id="ARN84945.1"/>
    </source>
</evidence>
<dbReference type="STRING" id="1414854.GQ61_06220"/>
<reference evidence="6 7" key="1">
    <citation type="submission" date="2014-06" db="EMBL/GenBank/DDBJ databases">
        <title>The genome of the endonuclear symbiont Nucleicultrix amoebiphila.</title>
        <authorList>
            <person name="Schulz F."/>
            <person name="Horn M."/>
        </authorList>
    </citation>
    <scope>NUCLEOTIDE SEQUENCE [LARGE SCALE GENOMIC DNA]</scope>
    <source>
        <strain evidence="6 7">FS5</strain>
    </source>
</reference>
<dbReference type="EC" id="3.2.2.-" evidence="5"/>
<evidence type="ECO:0000256" key="4">
    <source>
        <dbReference type="ARBA" id="ARBA00023204"/>
    </source>
</evidence>
<dbReference type="EMBL" id="CP008743">
    <property type="protein sequence ID" value="ARN84945.1"/>
    <property type="molecule type" value="Genomic_DNA"/>
</dbReference>